<evidence type="ECO:0000313" key="6">
    <source>
        <dbReference type="EMBL" id="MFC7153277.1"/>
    </source>
</evidence>
<protein>
    <recommendedName>
        <fullName evidence="2 5">Serine acetyltransferase</fullName>
        <ecNumber evidence="5">2.3.1.30</ecNumber>
    </recommendedName>
</protein>
<dbReference type="RefSeq" id="WP_378048970.1">
    <property type="nucleotide sequence ID" value="NZ_JBHMDN010000019.1"/>
</dbReference>
<proteinExistence type="inferred from homology"/>
<dbReference type="GO" id="GO:0009001">
    <property type="term" value="F:serine O-acetyltransferase activity"/>
    <property type="evidence" value="ECO:0007669"/>
    <property type="project" value="UniProtKB-EC"/>
</dbReference>
<accession>A0ABW2FJF9</accession>
<dbReference type="Proteomes" id="UP001596378">
    <property type="component" value="Unassembled WGS sequence"/>
</dbReference>
<evidence type="ECO:0000256" key="2">
    <source>
        <dbReference type="ARBA" id="ARBA00018522"/>
    </source>
</evidence>
<dbReference type="PANTHER" id="PTHR42811">
    <property type="entry name" value="SERINE ACETYLTRANSFERASE"/>
    <property type="match status" value="1"/>
</dbReference>
<dbReference type="InterPro" id="IPR045304">
    <property type="entry name" value="LbH_SAT"/>
</dbReference>
<dbReference type="CDD" id="cd03354">
    <property type="entry name" value="LbH_SAT"/>
    <property type="match status" value="1"/>
</dbReference>
<evidence type="ECO:0000313" key="7">
    <source>
        <dbReference type="Proteomes" id="UP001596378"/>
    </source>
</evidence>
<gene>
    <name evidence="6" type="ORF">ACFQMJ_32540</name>
</gene>
<keyword evidence="3 5" id="KW-0808">Transferase</keyword>
<dbReference type="InterPro" id="IPR001451">
    <property type="entry name" value="Hexapep"/>
</dbReference>
<comment type="similarity">
    <text evidence="1 5">Belongs to the transferase hexapeptide repeat family.</text>
</comment>
<dbReference type="EMBL" id="JBHTAI010000032">
    <property type="protein sequence ID" value="MFC7153277.1"/>
    <property type="molecule type" value="Genomic_DNA"/>
</dbReference>
<dbReference type="EC" id="2.3.1.30" evidence="5"/>
<evidence type="ECO:0000256" key="5">
    <source>
        <dbReference type="PIRNR" id="PIRNR000441"/>
    </source>
</evidence>
<dbReference type="PIRSF" id="PIRSF000441">
    <property type="entry name" value="CysE"/>
    <property type="match status" value="1"/>
</dbReference>
<dbReference type="Pfam" id="PF00132">
    <property type="entry name" value="Hexapep"/>
    <property type="match status" value="1"/>
</dbReference>
<comment type="catalytic activity">
    <reaction evidence="5">
        <text>L-serine + acetyl-CoA = O-acetyl-L-serine + CoA</text>
        <dbReference type="Rhea" id="RHEA:24560"/>
        <dbReference type="ChEBI" id="CHEBI:33384"/>
        <dbReference type="ChEBI" id="CHEBI:57287"/>
        <dbReference type="ChEBI" id="CHEBI:57288"/>
        <dbReference type="ChEBI" id="CHEBI:58340"/>
        <dbReference type="EC" id="2.3.1.30"/>
    </reaction>
</comment>
<reference evidence="7" key="1">
    <citation type="journal article" date="2019" name="Int. J. Syst. Evol. Microbiol.">
        <title>The Global Catalogue of Microorganisms (GCM) 10K type strain sequencing project: providing services to taxonomists for standard genome sequencing and annotation.</title>
        <authorList>
            <consortium name="The Broad Institute Genomics Platform"/>
            <consortium name="The Broad Institute Genome Sequencing Center for Infectious Disease"/>
            <person name="Wu L."/>
            <person name="Ma J."/>
        </authorList>
    </citation>
    <scope>NUCLEOTIDE SEQUENCE [LARGE SCALE GENOMIC DNA]</scope>
    <source>
        <strain evidence="7">KCTC 12907</strain>
    </source>
</reference>
<comment type="caution">
    <text evidence="6">The sequence shown here is derived from an EMBL/GenBank/DDBJ whole genome shotgun (WGS) entry which is preliminary data.</text>
</comment>
<keyword evidence="4 5" id="KW-0012">Acyltransferase</keyword>
<organism evidence="6 7">
    <name type="scientific">Cohnella cellulosilytica</name>
    <dbReference type="NCBI Taxonomy" id="986710"/>
    <lineage>
        <taxon>Bacteria</taxon>
        <taxon>Bacillati</taxon>
        <taxon>Bacillota</taxon>
        <taxon>Bacilli</taxon>
        <taxon>Bacillales</taxon>
        <taxon>Paenibacillaceae</taxon>
        <taxon>Cohnella</taxon>
    </lineage>
</organism>
<evidence type="ECO:0000256" key="4">
    <source>
        <dbReference type="ARBA" id="ARBA00023315"/>
    </source>
</evidence>
<keyword evidence="7" id="KW-1185">Reference proteome</keyword>
<evidence type="ECO:0000256" key="3">
    <source>
        <dbReference type="ARBA" id="ARBA00022679"/>
    </source>
</evidence>
<dbReference type="Gene3D" id="2.160.10.10">
    <property type="entry name" value="Hexapeptide repeat proteins"/>
    <property type="match status" value="1"/>
</dbReference>
<evidence type="ECO:0000256" key="1">
    <source>
        <dbReference type="ARBA" id="ARBA00007274"/>
    </source>
</evidence>
<dbReference type="SUPFAM" id="SSF51161">
    <property type="entry name" value="Trimeric LpxA-like enzymes"/>
    <property type="match status" value="1"/>
</dbReference>
<dbReference type="InterPro" id="IPR011004">
    <property type="entry name" value="Trimer_LpxA-like_sf"/>
</dbReference>
<sequence>MITNKQDYMRYLEEDRRALGAYTKYPILQNNIMILLTDPCWKFQKLLRKLEYWTNCKCSAIWRPYIYYLRWRFQKNSLLLGVTIPLNVCEEGLCIAHYGSIVISRHAKIGKRCIIQSGVNIGGNGSAATIGDDCYLGPGCKIYNPITIGNNVKIGANAVVNKSFPEDNIVLAGIPAKIVNRIDEDYKVLGITKR</sequence>
<name>A0ABW2FJF9_9BACL</name>
<dbReference type="InterPro" id="IPR005881">
    <property type="entry name" value="Ser_O-AcTrfase"/>
</dbReference>